<organism evidence="1 2">
    <name type="scientific">Nibea albiflora</name>
    <name type="common">Yellow drum</name>
    <name type="synonym">Corvina albiflora</name>
    <dbReference type="NCBI Taxonomy" id="240163"/>
    <lineage>
        <taxon>Eukaryota</taxon>
        <taxon>Metazoa</taxon>
        <taxon>Chordata</taxon>
        <taxon>Craniata</taxon>
        <taxon>Vertebrata</taxon>
        <taxon>Euteleostomi</taxon>
        <taxon>Actinopterygii</taxon>
        <taxon>Neopterygii</taxon>
        <taxon>Teleostei</taxon>
        <taxon>Neoteleostei</taxon>
        <taxon>Acanthomorphata</taxon>
        <taxon>Eupercaria</taxon>
        <taxon>Sciaenidae</taxon>
        <taxon>Nibea</taxon>
    </lineage>
</organism>
<protein>
    <submittedName>
        <fullName evidence="1">Uncharacterized protein</fullName>
    </submittedName>
</protein>
<keyword evidence="2" id="KW-1185">Reference proteome</keyword>
<proteinExistence type="predicted"/>
<evidence type="ECO:0000313" key="2">
    <source>
        <dbReference type="Proteomes" id="UP000805704"/>
    </source>
</evidence>
<comment type="caution">
    <text evidence="1">The sequence shown here is derived from an EMBL/GenBank/DDBJ whole genome shotgun (WGS) entry which is preliminary data.</text>
</comment>
<reference evidence="1" key="1">
    <citation type="submission" date="2020-04" db="EMBL/GenBank/DDBJ databases">
        <title>A chromosome-scale assembly and high-density genetic map of the yellow drum (Nibea albiflora) genome.</title>
        <authorList>
            <person name="Xu D."/>
            <person name="Zhang W."/>
            <person name="Chen R."/>
            <person name="Tan P."/>
            <person name="Wang L."/>
            <person name="Song H."/>
            <person name="Tian L."/>
            <person name="Zhu Q."/>
            <person name="Wang B."/>
        </authorList>
    </citation>
    <scope>NUCLEOTIDE SEQUENCE</scope>
    <source>
        <strain evidence="1">ZJHYS-2018</strain>
    </source>
</reference>
<sequence>MTINDSCVAGNSTCSTSGSSVGLAVGLTLFFLLLIIVAGVFAYKYRSRIMDMLQFAHRRSEKNEDYVETPEPDAHQYSYGEQPTTLTPIYENLTPQTTTGYNRHSVNKSRLSSGPEEDLYLQYDLHADDAIYNNDPACNLSTDPNCQEEEDVYIVPDS</sequence>
<dbReference type="EMBL" id="CM024798">
    <property type="protein sequence ID" value="KAG8014056.1"/>
    <property type="molecule type" value="Genomic_DNA"/>
</dbReference>
<accession>A0ACB7FIV7</accession>
<gene>
    <name evidence="1" type="ORF">GBF38_016342</name>
</gene>
<evidence type="ECO:0000313" key="1">
    <source>
        <dbReference type="EMBL" id="KAG8014056.1"/>
    </source>
</evidence>
<dbReference type="Proteomes" id="UP000805704">
    <property type="component" value="Chromosome 10"/>
</dbReference>
<name>A0ACB7FIV7_NIBAL</name>